<evidence type="ECO:0000256" key="2">
    <source>
        <dbReference type="ARBA" id="ARBA00008072"/>
    </source>
</evidence>
<evidence type="ECO:0000256" key="5">
    <source>
        <dbReference type="ARBA" id="ARBA00023002"/>
    </source>
</evidence>
<dbReference type="PANTHER" id="PTHR43350:SF19">
    <property type="entry name" value="D-GULOSIDE 3-DEHYDROGENASE"/>
    <property type="match status" value="1"/>
</dbReference>
<keyword evidence="5" id="KW-0560">Oxidoreductase</keyword>
<dbReference type="RefSeq" id="WP_130109390.1">
    <property type="nucleotide sequence ID" value="NZ_CP035806.1"/>
</dbReference>
<evidence type="ECO:0000256" key="4">
    <source>
        <dbReference type="ARBA" id="ARBA00022833"/>
    </source>
</evidence>
<evidence type="ECO:0000259" key="6">
    <source>
        <dbReference type="SMART" id="SM00829"/>
    </source>
</evidence>
<dbReference type="SUPFAM" id="SSF50129">
    <property type="entry name" value="GroES-like"/>
    <property type="match status" value="2"/>
</dbReference>
<dbReference type="Proteomes" id="UP000289260">
    <property type="component" value="Chromosome"/>
</dbReference>
<dbReference type="GO" id="GO:0016491">
    <property type="term" value="F:oxidoreductase activity"/>
    <property type="evidence" value="ECO:0007669"/>
    <property type="project" value="UniProtKB-KW"/>
</dbReference>
<protein>
    <submittedName>
        <fullName evidence="7">Zn-dependent alcohol dehydrogenase</fullName>
    </submittedName>
</protein>
<dbReference type="Gene3D" id="3.90.180.10">
    <property type="entry name" value="Medium-chain alcohol dehydrogenases, catalytic domain"/>
    <property type="match status" value="1"/>
</dbReference>
<comment type="similarity">
    <text evidence="2">Belongs to the zinc-containing alcohol dehydrogenase family.</text>
</comment>
<dbReference type="InterPro" id="IPR011032">
    <property type="entry name" value="GroES-like_sf"/>
</dbReference>
<dbReference type="Pfam" id="PF00107">
    <property type="entry name" value="ADH_zinc_N"/>
    <property type="match status" value="1"/>
</dbReference>
<proteinExistence type="inferred from homology"/>
<dbReference type="AlphaFoldDB" id="A0A4P6KDF7"/>
<dbReference type="Gene3D" id="3.40.50.720">
    <property type="entry name" value="NAD(P)-binding Rossmann-like Domain"/>
    <property type="match status" value="1"/>
</dbReference>
<dbReference type="CDD" id="cd08279">
    <property type="entry name" value="Zn_ADH_class_III"/>
    <property type="match status" value="1"/>
</dbReference>
<evidence type="ECO:0000313" key="7">
    <source>
        <dbReference type="EMBL" id="QBE48252.1"/>
    </source>
</evidence>
<keyword evidence="8" id="KW-1185">Reference proteome</keyword>
<dbReference type="InterPro" id="IPR013149">
    <property type="entry name" value="ADH-like_C"/>
</dbReference>
<dbReference type="SUPFAM" id="SSF51735">
    <property type="entry name" value="NAD(P)-binding Rossmann-fold domains"/>
    <property type="match status" value="1"/>
</dbReference>
<gene>
    <name evidence="7" type="ORF">EVS81_04900</name>
</gene>
<dbReference type="InterPro" id="IPR013154">
    <property type="entry name" value="ADH-like_N"/>
</dbReference>
<dbReference type="PANTHER" id="PTHR43350">
    <property type="entry name" value="NAD-DEPENDENT ALCOHOL DEHYDROGENASE"/>
    <property type="match status" value="1"/>
</dbReference>
<dbReference type="FunFam" id="3.40.50.720:FF:000003">
    <property type="entry name" value="S-(hydroxymethyl)glutathione dehydrogenase"/>
    <property type="match status" value="1"/>
</dbReference>
<name>A0A4P6KDF7_9MICO</name>
<accession>A0A4P6KDF7</accession>
<comment type="cofactor">
    <cofactor evidence="1">
        <name>Zn(2+)</name>
        <dbReference type="ChEBI" id="CHEBI:29105"/>
    </cofactor>
</comment>
<reference evidence="7 8" key="1">
    <citation type="submission" date="2019-02" db="EMBL/GenBank/DDBJ databases">
        <authorList>
            <person name="Sun L."/>
            <person name="Pan D."/>
            <person name="Wu X."/>
        </authorList>
    </citation>
    <scope>NUCLEOTIDE SEQUENCE [LARGE SCALE GENOMIC DNA]</scope>
    <source>
        <strain evidence="7 8">JW-1</strain>
    </source>
</reference>
<keyword evidence="4" id="KW-0862">Zinc</keyword>
<dbReference type="SMART" id="SM00829">
    <property type="entry name" value="PKS_ER"/>
    <property type="match status" value="1"/>
</dbReference>
<dbReference type="KEGG" id="ltr:EVS81_04900"/>
<evidence type="ECO:0000313" key="8">
    <source>
        <dbReference type="Proteomes" id="UP000289260"/>
    </source>
</evidence>
<dbReference type="InterPro" id="IPR036291">
    <property type="entry name" value="NAD(P)-bd_dom_sf"/>
</dbReference>
<dbReference type="OrthoDB" id="334894at2"/>
<evidence type="ECO:0000256" key="1">
    <source>
        <dbReference type="ARBA" id="ARBA00001947"/>
    </source>
</evidence>
<feature type="domain" description="Enoyl reductase (ER)" evidence="6">
    <location>
        <begin position="17"/>
        <end position="364"/>
    </location>
</feature>
<sequence>MTLTRTPIRAAVLTRAGSGLEIQDLHIDEPLPGEVRVRTLAAGLCHSDLHYIDGTLAIELPAVLGHEVVGEIVAVGEAKARHRIGERVVITISPSCGLCSSCVAGRATQCERSGELRQRERPKLTDARGAPVNLLGSIGGFAEELIVRESAVVPIDPAIPAREACLIGCCIATGFGAVVHAAGVSPLDAVAVIGCGGVGVAAIQAAKIAGARIIVAIDVHQAKLDRARSFGASHTLLSTDGLRDELELICPGGVDKSFEAVGSPHTAAQAFEILARNGTATILGLEKPGSRISVDAELLIEGDRKIRGAYMGTNQLPRDIPALISHHRSGALLLDRMVTSRWRFEEINEGFEAMKQADSIRAVIEW</sequence>
<dbReference type="EMBL" id="CP035806">
    <property type="protein sequence ID" value="QBE48252.1"/>
    <property type="molecule type" value="Genomic_DNA"/>
</dbReference>
<dbReference type="InterPro" id="IPR020843">
    <property type="entry name" value="ER"/>
</dbReference>
<organism evidence="7 8">
    <name type="scientific">Leucobacter triazinivorans</name>
    <dbReference type="NCBI Taxonomy" id="1784719"/>
    <lineage>
        <taxon>Bacteria</taxon>
        <taxon>Bacillati</taxon>
        <taxon>Actinomycetota</taxon>
        <taxon>Actinomycetes</taxon>
        <taxon>Micrococcales</taxon>
        <taxon>Microbacteriaceae</taxon>
        <taxon>Leucobacter</taxon>
    </lineage>
</organism>
<evidence type="ECO:0000256" key="3">
    <source>
        <dbReference type="ARBA" id="ARBA00022723"/>
    </source>
</evidence>
<keyword evidence="3" id="KW-0479">Metal-binding</keyword>
<dbReference type="GO" id="GO:0046872">
    <property type="term" value="F:metal ion binding"/>
    <property type="evidence" value="ECO:0007669"/>
    <property type="project" value="UniProtKB-KW"/>
</dbReference>
<dbReference type="Pfam" id="PF08240">
    <property type="entry name" value="ADH_N"/>
    <property type="match status" value="1"/>
</dbReference>